<dbReference type="GeneID" id="14903521"/>
<sequence>MTSCGYGDIIPANGFEATYVGFTMLFTCGIFAYTFNSIGLIVEDYNKKNKQLQDYMDQINRYLQNNNVKPKLQIQAIKYVEYKYKSQNDLSVKEEEEVLNKLSDNIREKLIIQNNMQLISKIPILNDNFSKAFLKKLSINLHKEKNINQTDEMFNQTQFYIIEKGTIQLFKQSNKYPNNIQIIQELQKGNIFGEFEFFKNQQRSVSAKALVQCNLLSIRKCTFVKIIKQFPNDYEIFCKLKDEYLINNQQKNFYTNCYSCDKQGHLIMQCQKVHYIPNQETVILKNQFCQGQFTRKQYQRQKQKTEKCLKNLEIIQKSQIQIQKQIVLFLIQAKQTKLKTINNIIYSKNILKHLLKVIKKKKMGNLLSNQVILILMNNNYNKKTYQRKVKSKIFFFKIIKLKVQYKIKFYMKKNKNKIFVILNKLYQFKIYKKNIYKYKIKILRAN</sequence>
<evidence type="ECO:0000313" key="5">
    <source>
        <dbReference type="EMBL" id="EGR27458.1"/>
    </source>
</evidence>
<keyword evidence="2" id="KW-0812">Transmembrane</keyword>
<evidence type="ECO:0008006" key="7">
    <source>
        <dbReference type="Google" id="ProtNLM"/>
    </source>
</evidence>
<evidence type="ECO:0000259" key="3">
    <source>
        <dbReference type="PROSITE" id="PS50042"/>
    </source>
</evidence>
<keyword evidence="1" id="KW-0862">Zinc</keyword>
<evidence type="ECO:0000313" key="6">
    <source>
        <dbReference type="Proteomes" id="UP000008983"/>
    </source>
</evidence>
<dbReference type="AlphaFoldDB" id="G0R4Z5"/>
<keyword evidence="1" id="KW-0479">Metal-binding</keyword>
<dbReference type="GO" id="GO:0003254">
    <property type="term" value="P:regulation of membrane depolarization"/>
    <property type="evidence" value="ECO:0007669"/>
    <property type="project" value="TreeGrafter"/>
</dbReference>
<dbReference type="STRING" id="857967.G0R4Z5"/>
<organism evidence="5 6">
    <name type="scientific">Ichthyophthirius multifiliis</name>
    <name type="common">White spot disease agent</name>
    <name type="synonym">Ich</name>
    <dbReference type="NCBI Taxonomy" id="5932"/>
    <lineage>
        <taxon>Eukaryota</taxon>
        <taxon>Sar</taxon>
        <taxon>Alveolata</taxon>
        <taxon>Ciliophora</taxon>
        <taxon>Intramacronucleata</taxon>
        <taxon>Oligohymenophorea</taxon>
        <taxon>Hymenostomatida</taxon>
        <taxon>Ophryoglenina</taxon>
        <taxon>Ichthyophthirius</taxon>
    </lineage>
</organism>
<feature type="domain" description="CCHC-type" evidence="4">
    <location>
        <begin position="257"/>
        <end position="272"/>
    </location>
</feature>
<keyword evidence="1" id="KW-0863">Zinc-finger</keyword>
<dbReference type="PANTHER" id="PTHR45689">
    <property type="entry name" value="I[[H]] CHANNEL, ISOFORM E"/>
    <property type="match status" value="1"/>
</dbReference>
<dbReference type="GO" id="GO:0035725">
    <property type="term" value="P:sodium ion transmembrane transport"/>
    <property type="evidence" value="ECO:0007669"/>
    <property type="project" value="TreeGrafter"/>
</dbReference>
<dbReference type="PANTHER" id="PTHR45689:SF5">
    <property type="entry name" value="I[[H]] CHANNEL, ISOFORM E"/>
    <property type="match status" value="1"/>
</dbReference>
<keyword evidence="2" id="KW-1133">Transmembrane helix</keyword>
<dbReference type="InParanoid" id="G0R4Z5"/>
<dbReference type="PROSITE" id="PS50042">
    <property type="entry name" value="CNMP_BINDING_3"/>
    <property type="match status" value="1"/>
</dbReference>
<gene>
    <name evidence="5" type="ORF">IMG5_195700</name>
</gene>
<dbReference type="RefSeq" id="XP_004024368.1">
    <property type="nucleotide sequence ID" value="XM_004024319.1"/>
</dbReference>
<dbReference type="OMA" id="IMKEYIR"/>
<proteinExistence type="predicted"/>
<feature type="domain" description="Cyclic nucleotide-binding" evidence="3">
    <location>
        <begin position="159"/>
        <end position="227"/>
    </location>
</feature>
<dbReference type="InterPro" id="IPR000595">
    <property type="entry name" value="cNMP-bd_dom"/>
</dbReference>
<dbReference type="Proteomes" id="UP000008983">
    <property type="component" value="Unassembled WGS sequence"/>
</dbReference>
<dbReference type="eggNOG" id="KOG0498">
    <property type="taxonomic scope" value="Eukaryota"/>
</dbReference>
<reference evidence="5 6" key="1">
    <citation type="submission" date="2011-07" db="EMBL/GenBank/DDBJ databases">
        <authorList>
            <person name="Coyne R."/>
            <person name="Brami D."/>
            <person name="Johnson J."/>
            <person name="Hostetler J."/>
            <person name="Hannick L."/>
            <person name="Clark T."/>
            <person name="Cassidy-Hanley D."/>
            <person name="Inman J."/>
        </authorList>
    </citation>
    <scope>NUCLEOTIDE SEQUENCE [LARGE SCALE GENOMIC DNA]</scope>
    <source>
        <strain evidence="5 6">G5</strain>
    </source>
</reference>
<feature type="transmembrane region" description="Helical" evidence="2">
    <location>
        <begin position="20"/>
        <end position="42"/>
    </location>
</feature>
<dbReference type="GO" id="GO:0098855">
    <property type="term" value="C:HCN channel complex"/>
    <property type="evidence" value="ECO:0007669"/>
    <property type="project" value="TreeGrafter"/>
</dbReference>
<accession>G0R4Z5</accession>
<dbReference type="InterPro" id="IPR018490">
    <property type="entry name" value="cNMP-bd_dom_sf"/>
</dbReference>
<dbReference type="InterPro" id="IPR001878">
    <property type="entry name" value="Znf_CCHC"/>
</dbReference>
<dbReference type="GO" id="GO:0008270">
    <property type="term" value="F:zinc ion binding"/>
    <property type="evidence" value="ECO:0007669"/>
    <property type="project" value="UniProtKB-KW"/>
</dbReference>
<dbReference type="PROSITE" id="PS50158">
    <property type="entry name" value="ZF_CCHC"/>
    <property type="match status" value="1"/>
</dbReference>
<dbReference type="SUPFAM" id="SSF51206">
    <property type="entry name" value="cAMP-binding domain-like"/>
    <property type="match status" value="1"/>
</dbReference>
<dbReference type="Gene3D" id="1.10.287.630">
    <property type="entry name" value="Helix hairpin bin"/>
    <property type="match status" value="1"/>
</dbReference>
<keyword evidence="6" id="KW-1185">Reference proteome</keyword>
<evidence type="ECO:0000256" key="2">
    <source>
        <dbReference type="SAM" id="Phobius"/>
    </source>
</evidence>
<dbReference type="Pfam" id="PF00027">
    <property type="entry name" value="cNMP_binding"/>
    <property type="match status" value="1"/>
</dbReference>
<evidence type="ECO:0000259" key="4">
    <source>
        <dbReference type="PROSITE" id="PS50158"/>
    </source>
</evidence>
<name>G0R4Z5_ICHMU</name>
<dbReference type="Gene3D" id="2.60.120.10">
    <property type="entry name" value="Jelly Rolls"/>
    <property type="match status" value="1"/>
</dbReference>
<protein>
    <recommendedName>
        <fullName evidence="7">Cyclic nucleotide-binding domain-containing protein</fullName>
    </recommendedName>
</protein>
<dbReference type="OrthoDB" id="421226at2759"/>
<dbReference type="GO" id="GO:0005249">
    <property type="term" value="F:voltage-gated potassium channel activity"/>
    <property type="evidence" value="ECO:0007669"/>
    <property type="project" value="TreeGrafter"/>
</dbReference>
<dbReference type="EMBL" id="GL984359">
    <property type="protein sequence ID" value="EGR27458.1"/>
    <property type="molecule type" value="Genomic_DNA"/>
</dbReference>
<dbReference type="CDD" id="cd00038">
    <property type="entry name" value="CAP_ED"/>
    <property type="match status" value="1"/>
</dbReference>
<keyword evidence="2" id="KW-0472">Membrane</keyword>
<dbReference type="InterPro" id="IPR051413">
    <property type="entry name" value="K/Na_HCN_channel"/>
</dbReference>
<dbReference type="SUPFAM" id="SSF81324">
    <property type="entry name" value="Voltage-gated potassium channels"/>
    <property type="match status" value="1"/>
</dbReference>
<dbReference type="InterPro" id="IPR014710">
    <property type="entry name" value="RmlC-like_jellyroll"/>
</dbReference>
<dbReference type="GO" id="GO:0003676">
    <property type="term" value="F:nucleic acid binding"/>
    <property type="evidence" value="ECO:0007669"/>
    <property type="project" value="InterPro"/>
</dbReference>
<evidence type="ECO:0000256" key="1">
    <source>
        <dbReference type="PROSITE-ProRule" id="PRU00047"/>
    </source>
</evidence>
<dbReference type="Gene3D" id="1.10.287.70">
    <property type="match status" value="1"/>
</dbReference>